<dbReference type="PANTHER" id="PTHR13115:SF8">
    <property type="entry name" value="RNA POLYMERASE-ASSOCIATED PROTEIN RTF1 HOMOLOG"/>
    <property type="match status" value="1"/>
</dbReference>
<feature type="region of interest" description="Disordered" evidence="5">
    <location>
        <begin position="111"/>
        <end position="183"/>
    </location>
</feature>
<dbReference type="PROSITE" id="PS51360">
    <property type="entry name" value="PLUS3"/>
    <property type="match status" value="1"/>
</dbReference>
<protein>
    <recommendedName>
        <fullName evidence="6">Plus3 domain-containing protein</fullName>
    </recommendedName>
</protein>
<comment type="caution">
    <text evidence="7">The sequence shown here is derived from an EMBL/GenBank/DDBJ whole genome shotgun (WGS) entry which is preliminary data.</text>
</comment>
<feature type="domain" description="Plus3" evidence="6">
    <location>
        <begin position="190"/>
        <end position="327"/>
    </location>
</feature>
<evidence type="ECO:0000259" key="6">
    <source>
        <dbReference type="PROSITE" id="PS51360"/>
    </source>
</evidence>
<feature type="compositionally biased region" description="Basic and acidic residues" evidence="5">
    <location>
        <begin position="170"/>
        <end position="183"/>
    </location>
</feature>
<feature type="compositionally biased region" description="Basic and acidic residues" evidence="5">
    <location>
        <begin position="79"/>
        <end position="94"/>
    </location>
</feature>
<dbReference type="InterPro" id="IPR036128">
    <property type="entry name" value="Plus3-like_sf"/>
</dbReference>
<keyword evidence="4" id="KW-0539">Nucleus</keyword>
<feature type="compositionally biased region" description="Basic and acidic residues" evidence="5">
    <location>
        <begin position="111"/>
        <end position="122"/>
    </location>
</feature>
<keyword evidence="8" id="KW-1185">Reference proteome</keyword>
<dbReference type="Gene3D" id="3.90.70.200">
    <property type="entry name" value="Plus-3 domain"/>
    <property type="match status" value="1"/>
</dbReference>
<feature type="compositionally biased region" description="Basic and acidic residues" evidence="5">
    <location>
        <begin position="27"/>
        <end position="43"/>
    </location>
</feature>
<reference evidence="7" key="1">
    <citation type="submission" date="2019-10" db="EMBL/GenBank/DDBJ databases">
        <authorList>
            <person name="Zhang R."/>
            <person name="Pan Y."/>
            <person name="Wang J."/>
            <person name="Ma R."/>
            <person name="Yu S."/>
        </authorList>
    </citation>
    <scope>NUCLEOTIDE SEQUENCE</scope>
    <source>
        <strain evidence="7">LA-IB0</strain>
        <tissue evidence="7">Leaf</tissue>
    </source>
</reference>
<dbReference type="InterPro" id="IPR004343">
    <property type="entry name" value="Plus-3_dom"/>
</dbReference>
<evidence type="ECO:0000313" key="7">
    <source>
        <dbReference type="EMBL" id="KAG8365479.1"/>
    </source>
</evidence>
<keyword evidence="3" id="KW-0804">Transcription</keyword>
<evidence type="ECO:0000256" key="3">
    <source>
        <dbReference type="ARBA" id="ARBA00023163"/>
    </source>
</evidence>
<dbReference type="EMBL" id="WHWC01000018">
    <property type="protein sequence ID" value="KAG8365479.1"/>
    <property type="molecule type" value="Genomic_DNA"/>
</dbReference>
<dbReference type="GO" id="GO:0003677">
    <property type="term" value="F:DNA binding"/>
    <property type="evidence" value="ECO:0007669"/>
    <property type="project" value="InterPro"/>
</dbReference>
<dbReference type="SMART" id="SM00719">
    <property type="entry name" value="Plus3"/>
    <property type="match status" value="1"/>
</dbReference>
<name>A0AAV6WCQ2_9LAMI</name>
<gene>
    <name evidence="7" type="ORF">BUALT_Bualt18G0109000</name>
</gene>
<keyword evidence="2" id="KW-0805">Transcription regulation</keyword>
<dbReference type="AlphaFoldDB" id="A0AAV6WCQ2"/>
<dbReference type="SUPFAM" id="SSF159042">
    <property type="entry name" value="Plus3-like"/>
    <property type="match status" value="1"/>
</dbReference>
<evidence type="ECO:0000256" key="5">
    <source>
        <dbReference type="SAM" id="MobiDB-lite"/>
    </source>
</evidence>
<evidence type="ECO:0000256" key="2">
    <source>
        <dbReference type="ARBA" id="ARBA00023015"/>
    </source>
</evidence>
<evidence type="ECO:0000256" key="4">
    <source>
        <dbReference type="ARBA" id="ARBA00023242"/>
    </source>
</evidence>
<evidence type="ECO:0000313" key="8">
    <source>
        <dbReference type="Proteomes" id="UP000826271"/>
    </source>
</evidence>
<organism evidence="7 8">
    <name type="scientific">Buddleja alternifolia</name>
    <dbReference type="NCBI Taxonomy" id="168488"/>
    <lineage>
        <taxon>Eukaryota</taxon>
        <taxon>Viridiplantae</taxon>
        <taxon>Streptophyta</taxon>
        <taxon>Embryophyta</taxon>
        <taxon>Tracheophyta</taxon>
        <taxon>Spermatophyta</taxon>
        <taxon>Magnoliopsida</taxon>
        <taxon>eudicotyledons</taxon>
        <taxon>Gunneridae</taxon>
        <taxon>Pentapetalae</taxon>
        <taxon>asterids</taxon>
        <taxon>lamiids</taxon>
        <taxon>Lamiales</taxon>
        <taxon>Scrophulariaceae</taxon>
        <taxon>Buddlejeae</taxon>
        <taxon>Buddleja</taxon>
    </lineage>
</organism>
<comment type="subcellular location">
    <subcellularLocation>
        <location evidence="1">Nucleus</location>
    </subcellularLocation>
</comment>
<proteinExistence type="predicted"/>
<feature type="compositionally biased region" description="Basic and acidic residues" evidence="5">
    <location>
        <begin position="59"/>
        <end position="69"/>
    </location>
</feature>
<dbReference type="GO" id="GO:0016593">
    <property type="term" value="C:Cdc73/Paf1 complex"/>
    <property type="evidence" value="ECO:0007669"/>
    <property type="project" value="TreeGrafter"/>
</dbReference>
<feature type="compositionally biased region" description="Low complexity" evidence="5">
    <location>
        <begin position="10"/>
        <end position="20"/>
    </location>
</feature>
<evidence type="ECO:0000256" key="1">
    <source>
        <dbReference type="ARBA" id="ARBA00004123"/>
    </source>
</evidence>
<dbReference type="Pfam" id="PF03126">
    <property type="entry name" value="Plus-3"/>
    <property type="match status" value="1"/>
</dbReference>
<feature type="region of interest" description="Disordered" evidence="5">
    <location>
        <begin position="10"/>
        <end position="94"/>
    </location>
</feature>
<sequence length="551" mass="61760">MADLEKLLLKAAGRTATTGTKRGRKVSFADEKGHSSNDDHAYLSKELSGSNMPPKKRLNLTERYDHERDSDDDSVGSDLYKDEADRETLSKLTELEREMILEARATKRSDREFGKKLKERMTHTRKVNPRPERAGALAELAKRRRDAANRKAITTSTVNSSHGNSGSESQSHDEGESTDDDYKMSTESKVATFDDIKEITIPRTKLLKWVMEPFFDELIAGCFVRIAIGRAKSGPGNLYRLCLVRNVDDTDPYKSYKFVDKFTCKYLNLVWGNEYASARWQMSMVSESPPTKEEFDEWAREVTLFVSHRPTKRDVMEKKEAIEKTSSFVYTAPIVKQMVLEKKAALRPPNIAPAKERLRTDLEIREDNKGNEERTGAKLQELDGGQARTAREQDEKAIKLAEMNRKNKIENFKNASKIKPANENLKAGEDGYDPFSRRWTRPTNYYATTALTDGSGGKATAEAADAGKLVDTTAPVDKGAEPNTLHGFNLSISLATLDKFGGARGARGGYLANKQRIEGTIGVKVPEAENDGKIHGKTLTVDDYKRRMGLL</sequence>
<feature type="compositionally biased region" description="Low complexity" evidence="5">
    <location>
        <begin position="159"/>
        <end position="169"/>
    </location>
</feature>
<dbReference type="FunFam" id="3.90.70.200:FF:000003">
    <property type="entry name" value="RNA polymerase-associated protein RTF1"/>
    <property type="match status" value="1"/>
</dbReference>
<dbReference type="Proteomes" id="UP000826271">
    <property type="component" value="Unassembled WGS sequence"/>
</dbReference>
<dbReference type="PANTHER" id="PTHR13115">
    <property type="entry name" value="RNA POLYMERASE-ASSOCIATED PROTEIN RTF1 HOMOLOG"/>
    <property type="match status" value="1"/>
</dbReference>
<accession>A0AAV6WCQ2</accession>
<dbReference type="GO" id="GO:1990269">
    <property type="term" value="F:RNA polymerase II C-terminal domain phosphoserine binding"/>
    <property type="evidence" value="ECO:0007669"/>
    <property type="project" value="TreeGrafter"/>
</dbReference>